<feature type="compositionally biased region" description="Low complexity" evidence="3">
    <location>
        <begin position="38"/>
        <end position="54"/>
    </location>
</feature>
<name>A0ABU0UVK4_ACIBI</name>
<keyword evidence="2 4" id="KW-0732">Signal</keyword>
<comment type="caution">
    <text evidence="5">The sequence shown here is derived from an EMBL/GenBank/DDBJ whole genome shotgun (WGS) entry which is preliminary data.</text>
</comment>
<organism evidence="5 6">
    <name type="scientific">Acinetobacter baylyi</name>
    <dbReference type="NCBI Taxonomy" id="202950"/>
    <lineage>
        <taxon>Bacteria</taxon>
        <taxon>Pseudomonadati</taxon>
        <taxon>Pseudomonadota</taxon>
        <taxon>Gammaproteobacteria</taxon>
        <taxon>Moraxellales</taxon>
        <taxon>Moraxellaceae</taxon>
        <taxon>Acinetobacter</taxon>
    </lineage>
</organism>
<protein>
    <submittedName>
        <fullName evidence="5">Phospholipid-binding lipoprotein MlaA</fullName>
    </submittedName>
</protein>
<proteinExistence type="inferred from homology"/>
<keyword evidence="6" id="KW-1185">Reference proteome</keyword>
<comment type="similarity">
    <text evidence="1">Belongs to the MlaA family.</text>
</comment>
<dbReference type="EMBL" id="JAUTBK010000002">
    <property type="protein sequence ID" value="MDQ1208589.1"/>
    <property type="molecule type" value="Genomic_DNA"/>
</dbReference>
<dbReference type="Proteomes" id="UP001233360">
    <property type="component" value="Unassembled WGS sequence"/>
</dbReference>
<dbReference type="InterPro" id="IPR007428">
    <property type="entry name" value="MlaA"/>
</dbReference>
<feature type="chain" id="PRO_5045881623" evidence="4">
    <location>
        <begin position="23"/>
        <end position="308"/>
    </location>
</feature>
<feature type="region of interest" description="Disordered" evidence="3">
    <location>
        <begin position="282"/>
        <end position="308"/>
    </location>
</feature>
<dbReference type="Pfam" id="PF04333">
    <property type="entry name" value="MlaA"/>
    <property type="match status" value="1"/>
</dbReference>
<feature type="signal peptide" evidence="4">
    <location>
        <begin position="1"/>
        <end position="22"/>
    </location>
</feature>
<dbReference type="PANTHER" id="PTHR30035">
    <property type="entry name" value="LIPOPROTEIN VACJ-RELATED"/>
    <property type="match status" value="1"/>
</dbReference>
<feature type="region of interest" description="Disordered" evidence="3">
    <location>
        <begin position="38"/>
        <end position="57"/>
    </location>
</feature>
<gene>
    <name evidence="5" type="ORF">QE380_001512</name>
</gene>
<evidence type="ECO:0000256" key="2">
    <source>
        <dbReference type="ARBA" id="ARBA00022729"/>
    </source>
</evidence>
<dbReference type="RefSeq" id="WP_307003135.1">
    <property type="nucleotide sequence ID" value="NZ_JAUTBK010000002.1"/>
</dbReference>
<evidence type="ECO:0000256" key="4">
    <source>
        <dbReference type="SAM" id="SignalP"/>
    </source>
</evidence>
<accession>A0ABU0UVK4</accession>
<sequence>MHYSKLVFVGLLSAGMSFSIFAQDAQADIASNASASQAAMSDQDTNDQSSSTTSHFQSIRDLKNELKNVKASDFKVNANAAQPDDVKDPLQPLNREFYAFNDMLDRNIVRPIAVQYAAKTPEDVRGSYRQFRKNLGEPWNAVNQIIQGRPGRAAKTLGRFTINTLTTLGLADPARRLGLPAEEESFGVTLGYYGVPSGPFLMLPFFGPSTLRDGLGLAVDSQARPQKYIMDDQQGLYWSTNLVQAIDTRSQLLDIEQILQGDKYAVIRDLYLQRKSFQISEKKGNSTEQISFVGDDDDNQDNDATTSK</sequence>
<evidence type="ECO:0000256" key="3">
    <source>
        <dbReference type="SAM" id="MobiDB-lite"/>
    </source>
</evidence>
<reference evidence="5 6" key="1">
    <citation type="submission" date="2023-07" db="EMBL/GenBank/DDBJ databases">
        <title>Functional and genomic diversity of the sorghum phyllosphere microbiome.</title>
        <authorList>
            <person name="Shade A."/>
        </authorList>
    </citation>
    <scope>NUCLEOTIDE SEQUENCE [LARGE SCALE GENOMIC DNA]</scope>
    <source>
        <strain evidence="5 6">SORGH_AS_0887</strain>
    </source>
</reference>
<evidence type="ECO:0000313" key="6">
    <source>
        <dbReference type="Proteomes" id="UP001233360"/>
    </source>
</evidence>
<dbReference type="PANTHER" id="PTHR30035:SF3">
    <property type="entry name" value="INTERMEMBRANE PHOSPHOLIPID TRANSPORT SYSTEM LIPOPROTEIN MLAA"/>
    <property type="match status" value="1"/>
</dbReference>
<evidence type="ECO:0000313" key="5">
    <source>
        <dbReference type="EMBL" id="MDQ1208589.1"/>
    </source>
</evidence>
<evidence type="ECO:0000256" key="1">
    <source>
        <dbReference type="ARBA" id="ARBA00010634"/>
    </source>
</evidence>
<keyword evidence="5" id="KW-0449">Lipoprotein</keyword>
<dbReference type="PRINTS" id="PR01805">
    <property type="entry name" value="VACJLIPOPROT"/>
</dbReference>